<dbReference type="GO" id="GO:0009279">
    <property type="term" value="C:cell outer membrane"/>
    <property type="evidence" value="ECO:0007669"/>
    <property type="project" value="UniProtKB-SubCell"/>
</dbReference>
<dbReference type="AlphaFoldDB" id="J9CCT7"/>
<feature type="non-terminal residue" evidence="5">
    <location>
        <position position="1"/>
    </location>
</feature>
<dbReference type="EMBL" id="AMCI01004594">
    <property type="protein sequence ID" value="EJW97780.1"/>
    <property type="molecule type" value="Genomic_DNA"/>
</dbReference>
<comment type="subcellular location">
    <subcellularLocation>
        <location evidence="1">Cell outer membrane</location>
    </subcellularLocation>
</comment>
<keyword evidence="3" id="KW-0998">Cell outer membrane</keyword>
<reference evidence="5" key="1">
    <citation type="journal article" date="2012" name="PLoS ONE">
        <title>Gene sets for utilization of primary and secondary nutrition supplies in the distal gut of endangered iberian lynx.</title>
        <authorList>
            <person name="Alcaide M."/>
            <person name="Messina E."/>
            <person name="Richter M."/>
            <person name="Bargiela R."/>
            <person name="Peplies J."/>
            <person name="Huws S.A."/>
            <person name="Newbold C.J."/>
            <person name="Golyshin P.N."/>
            <person name="Simon M.A."/>
            <person name="Lopez G."/>
            <person name="Yakimov M.M."/>
            <person name="Ferrer M."/>
        </authorList>
    </citation>
    <scope>NUCLEOTIDE SEQUENCE</scope>
</reference>
<name>J9CCT7_9ZZZZ</name>
<dbReference type="Gene3D" id="2.40.170.20">
    <property type="entry name" value="TonB-dependent receptor, beta-barrel domain"/>
    <property type="match status" value="1"/>
</dbReference>
<dbReference type="InterPro" id="IPR036942">
    <property type="entry name" value="Beta-barrel_TonB_sf"/>
</dbReference>
<feature type="domain" description="TonB-dependent receptor-like beta-barrel" evidence="4">
    <location>
        <begin position="19"/>
        <end position="147"/>
    </location>
</feature>
<keyword evidence="5" id="KW-0675">Receptor</keyword>
<dbReference type="InterPro" id="IPR000531">
    <property type="entry name" value="Beta-barrel_TonB"/>
</dbReference>
<evidence type="ECO:0000313" key="5">
    <source>
        <dbReference type="EMBL" id="EJW97780.1"/>
    </source>
</evidence>
<evidence type="ECO:0000256" key="3">
    <source>
        <dbReference type="ARBA" id="ARBA00023237"/>
    </source>
</evidence>
<comment type="caution">
    <text evidence="5">The sequence shown here is derived from an EMBL/GenBank/DDBJ whole genome shotgun (WGS) entry which is preliminary data.</text>
</comment>
<organism evidence="5">
    <name type="scientific">gut metagenome</name>
    <dbReference type="NCBI Taxonomy" id="749906"/>
    <lineage>
        <taxon>unclassified sequences</taxon>
        <taxon>metagenomes</taxon>
        <taxon>organismal metagenomes</taxon>
    </lineage>
</organism>
<protein>
    <submittedName>
        <fullName evidence="5">Protein containing TonB-dependent receptor, beta-barrel domain protein</fullName>
    </submittedName>
</protein>
<gene>
    <name evidence="5" type="ORF">EVA_14113</name>
</gene>
<evidence type="ECO:0000256" key="1">
    <source>
        <dbReference type="ARBA" id="ARBA00004442"/>
    </source>
</evidence>
<evidence type="ECO:0000259" key="4">
    <source>
        <dbReference type="Pfam" id="PF00593"/>
    </source>
</evidence>
<feature type="non-terminal residue" evidence="5">
    <location>
        <position position="272"/>
    </location>
</feature>
<keyword evidence="2" id="KW-0472">Membrane</keyword>
<proteinExistence type="predicted"/>
<dbReference type="Pfam" id="PF00593">
    <property type="entry name" value="TonB_dep_Rec_b-barrel"/>
    <property type="match status" value="1"/>
</dbReference>
<evidence type="ECO:0000256" key="2">
    <source>
        <dbReference type="ARBA" id="ARBA00023136"/>
    </source>
</evidence>
<dbReference type="SUPFAM" id="SSF56935">
    <property type="entry name" value="Porins"/>
    <property type="match status" value="1"/>
</dbReference>
<sequence>AYNWAFQYGTGNSWLYSISGSDTDVSTGYGVTYLGDIEAKWETSKMLNVGFDATLLNQRLSVNFDWYLKKTSDMLIDANWSALAGNASKPKVNIGDMENRGVDFNMNWRDKIGEFNYSIGINLSHYKNKLTEIGTDAGIFEGTRISNMNVMMKGYPIGMFHGYQLDGIYKSEADVKGYTNDKGMQVLPYGTDEAKDLIASQYVGQFKVKDIDNNGKINASDRTFIGNPHPDLTGGINIGLGWRGFDLSTYLYFSVGNDIFAMYKYYTHYGSL</sequence>
<accession>J9CCT7</accession>